<dbReference type="Gene3D" id="1.20.1250.20">
    <property type="entry name" value="MFS general substrate transporter like domains"/>
    <property type="match status" value="1"/>
</dbReference>
<dbReference type="AlphaFoldDB" id="R7YXW7"/>
<gene>
    <name evidence="11" type="ORF">W97_05860</name>
</gene>
<dbReference type="InterPro" id="IPR005829">
    <property type="entry name" value="Sugar_transporter_CS"/>
</dbReference>
<feature type="transmembrane region" description="Helical" evidence="9">
    <location>
        <begin position="201"/>
        <end position="220"/>
    </location>
</feature>
<evidence type="ECO:0000259" key="10">
    <source>
        <dbReference type="PROSITE" id="PS50850"/>
    </source>
</evidence>
<feature type="transmembrane region" description="Helical" evidence="9">
    <location>
        <begin position="142"/>
        <end position="161"/>
    </location>
</feature>
<dbReference type="PANTHER" id="PTHR48022">
    <property type="entry name" value="PLASTIDIC GLUCOSE TRANSPORTER 4"/>
    <property type="match status" value="1"/>
</dbReference>
<dbReference type="PROSITE" id="PS50850">
    <property type="entry name" value="MFS"/>
    <property type="match status" value="1"/>
</dbReference>
<feature type="transmembrane region" description="Helical" evidence="9">
    <location>
        <begin position="399"/>
        <end position="423"/>
    </location>
</feature>
<dbReference type="HOGENOM" id="CLU_001265_30_12_1"/>
<dbReference type="FunFam" id="1.20.1250.20:FF:000026">
    <property type="entry name" value="MFS quinate transporter QutD"/>
    <property type="match status" value="1"/>
</dbReference>
<keyword evidence="4 9" id="KW-0812">Transmembrane</keyword>
<evidence type="ECO:0000256" key="7">
    <source>
        <dbReference type="RuleBase" id="RU003346"/>
    </source>
</evidence>
<sequence>MSKPVSARNGEKEDFEDALAASRAQHFENSADSGAAVEPVPTEELPDRLAEAVSYGPGGMKGLVSSPFVFGAAFLASLGGYSFGYDQGVISIINVMPQFHEAIPETANGGFYTGFMTAMLEFGAFLGCFFMPWLADKISRKWALSVVVVIFNIGAIIQTAAPNYGALVAGRTIGGVGVGTLALGAPLYISEIAPPQLRGALLVLESISIVTGVVTAYWITYGTQYLEGEIAFRLPFGLQMVCATVLGFGIHFFPFSPRWLALVGRDEDTLQSLSKLRRLPDDDERVQIEWRGILAEVEFQKIVLEKRHPGVRGFKLEVMTWLDLFRKRSWRRTAVGMGVAFFQQFSGINGFIYYAPILFRSIGQSDEMSLILSGILNIVQLIAVIICFFIIDAVGRRPLAVWGGFGMGFPYVIMAALVGIYGPDWENTAAGWATTAMAFIYILIYGVSYSPLGWALPPEVFPNSSRAKGVALSTATVWLCNFIVGVIVPIMIEDAGWGTYFFFAIMCFLSGTWAYFLVPETMGKTLEEMDEVFHDSSAHEEKELMRAAAGNARRSSNARRESMSRGMSKV</sequence>
<dbReference type="InterPro" id="IPR003663">
    <property type="entry name" value="Sugar/inositol_transpt"/>
</dbReference>
<dbReference type="OMA" id="AMAFCFI"/>
<evidence type="ECO:0000256" key="4">
    <source>
        <dbReference type="ARBA" id="ARBA00022692"/>
    </source>
</evidence>
<feature type="domain" description="Major facilitator superfamily (MFS) profile" evidence="10">
    <location>
        <begin position="72"/>
        <end position="522"/>
    </location>
</feature>
<evidence type="ECO:0000313" key="11">
    <source>
        <dbReference type="EMBL" id="EON66614.1"/>
    </source>
</evidence>
<organism evidence="11 12">
    <name type="scientific">Coniosporium apollinis (strain CBS 100218)</name>
    <name type="common">Rock-inhabiting black yeast</name>
    <dbReference type="NCBI Taxonomy" id="1168221"/>
    <lineage>
        <taxon>Eukaryota</taxon>
        <taxon>Fungi</taxon>
        <taxon>Dikarya</taxon>
        <taxon>Ascomycota</taxon>
        <taxon>Pezizomycotina</taxon>
        <taxon>Dothideomycetes</taxon>
        <taxon>Dothideomycetes incertae sedis</taxon>
        <taxon>Coniosporium</taxon>
    </lineage>
</organism>
<keyword evidence="12" id="KW-1185">Reference proteome</keyword>
<evidence type="ECO:0000256" key="8">
    <source>
        <dbReference type="SAM" id="MobiDB-lite"/>
    </source>
</evidence>
<feature type="transmembrane region" description="Helical" evidence="9">
    <location>
        <begin position="63"/>
        <end position="83"/>
    </location>
</feature>
<dbReference type="Pfam" id="PF00083">
    <property type="entry name" value="Sugar_tr"/>
    <property type="match status" value="1"/>
</dbReference>
<name>R7YXW7_CONA1</name>
<evidence type="ECO:0000256" key="5">
    <source>
        <dbReference type="ARBA" id="ARBA00022989"/>
    </source>
</evidence>
<feature type="transmembrane region" description="Helical" evidence="9">
    <location>
        <begin position="232"/>
        <end position="255"/>
    </location>
</feature>
<accession>R7YXW7</accession>
<dbReference type="Proteomes" id="UP000016924">
    <property type="component" value="Unassembled WGS sequence"/>
</dbReference>
<dbReference type="GO" id="GO:0005351">
    <property type="term" value="F:carbohydrate:proton symporter activity"/>
    <property type="evidence" value="ECO:0007669"/>
    <property type="project" value="TreeGrafter"/>
</dbReference>
<dbReference type="NCBIfam" id="TIGR00879">
    <property type="entry name" value="SP"/>
    <property type="match status" value="1"/>
</dbReference>
<proteinExistence type="inferred from homology"/>
<keyword evidence="5 9" id="KW-1133">Transmembrane helix</keyword>
<dbReference type="InterPro" id="IPR005828">
    <property type="entry name" value="MFS_sugar_transport-like"/>
</dbReference>
<feature type="transmembrane region" description="Helical" evidence="9">
    <location>
        <begin position="368"/>
        <end position="392"/>
    </location>
</feature>
<feature type="transmembrane region" description="Helical" evidence="9">
    <location>
        <begin position="498"/>
        <end position="518"/>
    </location>
</feature>
<dbReference type="InterPro" id="IPR036259">
    <property type="entry name" value="MFS_trans_sf"/>
</dbReference>
<dbReference type="PRINTS" id="PR00171">
    <property type="entry name" value="SUGRTRNSPORT"/>
</dbReference>
<evidence type="ECO:0000256" key="2">
    <source>
        <dbReference type="ARBA" id="ARBA00010992"/>
    </source>
</evidence>
<keyword evidence="6 9" id="KW-0472">Membrane</keyword>
<evidence type="ECO:0000256" key="9">
    <source>
        <dbReference type="SAM" id="Phobius"/>
    </source>
</evidence>
<reference evidence="12" key="1">
    <citation type="submission" date="2012-06" db="EMBL/GenBank/DDBJ databases">
        <title>The genome sequence of Coniosporium apollinis CBS 100218.</title>
        <authorList>
            <consortium name="The Broad Institute Genome Sequencing Platform"/>
            <person name="Cuomo C."/>
            <person name="Gorbushina A."/>
            <person name="Noack S."/>
            <person name="Walker B."/>
            <person name="Young S.K."/>
            <person name="Zeng Q."/>
            <person name="Gargeya S."/>
            <person name="Fitzgerald M."/>
            <person name="Haas B."/>
            <person name="Abouelleil A."/>
            <person name="Alvarado L."/>
            <person name="Arachchi H.M."/>
            <person name="Berlin A.M."/>
            <person name="Chapman S.B."/>
            <person name="Goldberg J."/>
            <person name="Griggs A."/>
            <person name="Gujja S."/>
            <person name="Hansen M."/>
            <person name="Howarth C."/>
            <person name="Imamovic A."/>
            <person name="Larimer J."/>
            <person name="McCowan C."/>
            <person name="Montmayeur A."/>
            <person name="Murphy C."/>
            <person name="Neiman D."/>
            <person name="Pearson M."/>
            <person name="Priest M."/>
            <person name="Roberts A."/>
            <person name="Saif S."/>
            <person name="Shea T."/>
            <person name="Sisk P."/>
            <person name="Sykes S."/>
            <person name="Wortman J."/>
            <person name="Nusbaum C."/>
            <person name="Birren B."/>
        </authorList>
    </citation>
    <scope>NUCLEOTIDE SEQUENCE [LARGE SCALE GENOMIC DNA]</scope>
    <source>
        <strain evidence="12">CBS 100218</strain>
    </source>
</reference>
<feature type="transmembrane region" description="Helical" evidence="9">
    <location>
        <begin position="429"/>
        <end position="449"/>
    </location>
</feature>
<dbReference type="GO" id="GO:0016020">
    <property type="term" value="C:membrane"/>
    <property type="evidence" value="ECO:0007669"/>
    <property type="project" value="UniProtKB-SubCell"/>
</dbReference>
<feature type="region of interest" description="Disordered" evidence="8">
    <location>
        <begin position="547"/>
        <end position="570"/>
    </location>
</feature>
<dbReference type="RefSeq" id="XP_007781931.1">
    <property type="nucleotide sequence ID" value="XM_007783741.1"/>
</dbReference>
<dbReference type="STRING" id="1168221.R7YXW7"/>
<dbReference type="InterPro" id="IPR050360">
    <property type="entry name" value="MFS_Sugar_Transporters"/>
</dbReference>
<dbReference type="EMBL" id="JH767581">
    <property type="protein sequence ID" value="EON66614.1"/>
    <property type="molecule type" value="Genomic_DNA"/>
</dbReference>
<evidence type="ECO:0000256" key="6">
    <source>
        <dbReference type="ARBA" id="ARBA00023136"/>
    </source>
</evidence>
<dbReference type="InterPro" id="IPR020846">
    <property type="entry name" value="MFS_dom"/>
</dbReference>
<comment type="similarity">
    <text evidence="2 7">Belongs to the major facilitator superfamily. Sugar transporter (TC 2.A.1.1) family.</text>
</comment>
<dbReference type="eggNOG" id="KOG0254">
    <property type="taxonomic scope" value="Eukaryota"/>
</dbReference>
<keyword evidence="3 7" id="KW-0813">Transport</keyword>
<dbReference type="SUPFAM" id="SSF103473">
    <property type="entry name" value="MFS general substrate transporter"/>
    <property type="match status" value="1"/>
</dbReference>
<protein>
    <recommendedName>
        <fullName evidence="10">Major facilitator superfamily (MFS) profile domain-containing protein</fullName>
    </recommendedName>
</protein>
<evidence type="ECO:0000256" key="3">
    <source>
        <dbReference type="ARBA" id="ARBA00022448"/>
    </source>
</evidence>
<evidence type="ECO:0000256" key="1">
    <source>
        <dbReference type="ARBA" id="ARBA00004141"/>
    </source>
</evidence>
<feature type="transmembrane region" description="Helical" evidence="9">
    <location>
        <begin position="334"/>
        <end position="356"/>
    </location>
</feature>
<feature type="transmembrane region" description="Helical" evidence="9">
    <location>
        <begin position="111"/>
        <end position="135"/>
    </location>
</feature>
<dbReference type="PROSITE" id="PS00217">
    <property type="entry name" value="SUGAR_TRANSPORT_2"/>
    <property type="match status" value="1"/>
</dbReference>
<feature type="transmembrane region" description="Helical" evidence="9">
    <location>
        <begin position="167"/>
        <end position="189"/>
    </location>
</feature>
<feature type="region of interest" description="Disordered" evidence="8">
    <location>
        <begin position="1"/>
        <end position="21"/>
    </location>
</feature>
<feature type="transmembrane region" description="Helical" evidence="9">
    <location>
        <begin position="470"/>
        <end position="492"/>
    </location>
</feature>
<dbReference type="PANTHER" id="PTHR48022:SF14">
    <property type="entry name" value="MAJOR FACILITATOR SUPERFAMILY (MFS) PROFILE DOMAIN-CONTAINING PROTEIN-RELATED"/>
    <property type="match status" value="1"/>
</dbReference>
<dbReference type="OrthoDB" id="8120565at2759"/>
<evidence type="ECO:0000313" key="12">
    <source>
        <dbReference type="Proteomes" id="UP000016924"/>
    </source>
</evidence>
<dbReference type="GeneID" id="19903171"/>
<comment type="subcellular location">
    <subcellularLocation>
        <location evidence="1">Membrane</location>
        <topology evidence="1">Multi-pass membrane protein</topology>
    </subcellularLocation>
</comment>